<evidence type="ECO:0000256" key="1">
    <source>
        <dbReference type="SAM" id="MobiDB-lite"/>
    </source>
</evidence>
<proteinExistence type="predicted"/>
<comment type="caution">
    <text evidence="2">The sequence shown here is derived from an EMBL/GenBank/DDBJ whole genome shotgun (WGS) entry which is preliminary data.</text>
</comment>
<evidence type="ECO:0000313" key="3">
    <source>
        <dbReference type="Proteomes" id="UP001187415"/>
    </source>
</evidence>
<accession>A0AA88IJQ4</accession>
<dbReference type="EMBL" id="JAUPFM010000088">
    <property type="protein sequence ID" value="KAK2813529.1"/>
    <property type="molecule type" value="Genomic_DNA"/>
</dbReference>
<feature type="region of interest" description="Disordered" evidence="1">
    <location>
        <begin position="358"/>
        <end position="382"/>
    </location>
</feature>
<keyword evidence="3" id="KW-1185">Reference proteome</keyword>
<sequence>MSEIAENTLGLVRAFMRRQFPGFDYDREYKMLKPKVLFHTWVAIYGSGIFDGTFALPKTGRKLDYVSKIKSNARFLEKQRIPLMIVYSSLNLPLEEERRMLSQFEREPNIVVLNLERDLKDALPEVMYQENYSADLNLMDYLRLGVIKQAYNVLAVLRDAALARGKVAYARALAGNGGNAIIYSDIDITWNDRVPNVLAHRGMCSAPSLSRIFSFQHVCFRPSKDDAPRLSDRVLVKAKEHSAMFSSNSRESRMRLFEYVRSGEAHATVKELVRDIQTVQPKAYRYTVQICTGENSLLYVHLDSIPLFRETVDDASLIVDFHSMSAPNPDPRRVENHTSIFMQLLPFMAMGEDRTCARRSPSTRSHRLQPKPSSDAMSDASFWGNRKDDRDFLEKCKHDIAERHTFVEGLLDYWEGMMLPEAPRYERGSTNPVRYMRVMVALCLATEDYARSFLVILKTVNPCLFEDLVERGPQGKMVRKEPPPRMHLTAKVKSVLREQGVEEDVLHQCILNPENHGRIASSSIMSALDVLIRHDLILPEETYEVTLPMGKGNPDEACRFLRSLCESPGVGDETRRFVGLVVASYNMHVFGPAFRRFVDPGQVLGPAFDAL</sequence>
<organism evidence="2 3">
    <name type="scientific">Channa striata</name>
    <name type="common">Snakehead murrel</name>
    <name type="synonym">Ophicephalus striatus</name>
    <dbReference type="NCBI Taxonomy" id="64152"/>
    <lineage>
        <taxon>Eukaryota</taxon>
        <taxon>Metazoa</taxon>
        <taxon>Chordata</taxon>
        <taxon>Craniata</taxon>
        <taxon>Vertebrata</taxon>
        <taxon>Euteleostomi</taxon>
        <taxon>Actinopterygii</taxon>
        <taxon>Neopterygii</taxon>
        <taxon>Teleostei</taxon>
        <taxon>Neoteleostei</taxon>
        <taxon>Acanthomorphata</taxon>
        <taxon>Anabantaria</taxon>
        <taxon>Anabantiformes</taxon>
        <taxon>Channoidei</taxon>
        <taxon>Channidae</taxon>
        <taxon>Channa</taxon>
    </lineage>
</organism>
<gene>
    <name evidence="2" type="ORF">Q5P01_000771</name>
</gene>
<name>A0AA88IJQ4_CHASR</name>
<reference evidence="2" key="1">
    <citation type="submission" date="2023-07" db="EMBL/GenBank/DDBJ databases">
        <title>Chromosome-level Genome Assembly of Striped Snakehead (Channa striata).</title>
        <authorList>
            <person name="Liu H."/>
        </authorList>
    </citation>
    <scope>NUCLEOTIDE SEQUENCE</scope>
    <source>
        <strain evidence="2">Gz</strain>
        <tissue evidence="2">Muscle</tissue>
    </source>
</reference>
<protein>
    <submittedName>
        <fullName evidence="2">Uncharacterized protein</fullName>
    </submittedName>
</protein>
<dbReference type="Proteomes" id="UP001187415">
    <property type="component" value="Unassembled WGS sequence"/>
</dbReference>
<dbReference type="AlphaFoldDB" id="A0AA88IJQ4"/>
<evidence type="ECO:0000313" key="2">
    <source>
        <dbReference type="EMBL" id="KAK2813529.1"/>
    </source>
</evidence>